<evidence type="ECO:0000256" key="5">
    <source>
        <dbReference type="ARBA" id="ARBA00023033"/>
    </source>
</evidence>
<evidence type="ECO:0000313" key="8">
    <source>
        <dbReference type="Proteomes" id="UP000660729"/>
    </source>
</evidence>
<keyword evidence="2" id="KW-0285">Flavoprotein</keyword>
<comment type="similarity">
    <text evidence="1">Belongs to the paxM FAD-dependent monooxygenase family.</text>
</comment>
<gene>
    <name evidence="7" type="ORF">HII31_02806</name>
</gene>
<dbReference type="EMBL" id="JABCIY010000035">
    <property type="protein sequence ID" value="KAF7195926.1"/>
    <property type="molecule type" value="Genomic_DNA"/>
</dbReference>
<dbReference type="InterPro" id="IPR050493">
    <property type="entry name" value="FAD-dep_Monooxygenase_BioMet"/>
</dbReference>
<dbReference type="PANTHER" id="PTHR13789">
    <property type="entry name" value="MONOOXYGENASE"/>
    <property type="match status" value="1"/>
</dbReference>
<keyword evidence="4" id="KW-0560">Oxidoreductase</keyword>
<proteinExistence type="inferred from homology"/>
<reference evidence="7" key="1">
    <citation type="submission" date="2020-04" db="EMBL/GenBank/DDBJ databases">
        <title>Draft genome resource of the tomato pathogen Pseudocercospora fuligena.</title>
        <authorList>
            <person name="Zaccaron A."/>
        </authorList>
    </citation>
    <scope>NUCLEOTIDE SEQUENCE</scope>
    <source>
        <strain evidence="7">PF001</strain>
    </source>
</reference>
<keyword evidence="5 7" id="KW-0503">Monooxygenase</keyword>
<dbReference type="OrthoDB" id="3632335at2759"/>
<keyword evidence="3" id="KW-0274">FAD</keyword>
<dbReference type="Proteomes" id="UP000660729">
    <property type="component" value="Unassembled WGS sequence"/>
</dbReference>
<comment type="caution">
    <text evidence="7">The sequence shown here is derived from an EMBL/GenBank/DDBJ whole genome shotgun (WGS) entry which is preliminary data.</text>
</comment>
<dbReference type="Gene3D" id="3.50.50.60">
    <property type="entry name" value="FAD/NAD(P)-binding domain"/>
    <property type="match status" value="1"/>
</dbReference>
<dbReference type="InterPro" id="IPR036188">
    <property type="entry name" value="FAD/NAD-bd_sf"/>
</dbReference>
<feature type="domain" description="FAD-binding" evidence="6">
    <location>
        <begin position="132"/>
        <end position="204"/>
    </location>
</feature>
<dbReference type="InterPro" id="IPR002938">
    <property type="entry name" value="FAD-bd"/>
</dbReference>
<evidence type="ECO:0000256" key="1">
    <source>
        <dbReference type="ARBA" id="ARBA00007992"/>
    </source>
</evidence>
<evidence type="ECO:0000313" key="7">
    <source>
        <dbReference type="EMBL" id="KAF7195926.1"/>
    </source>
</evidence>
<dbReference type="PANTHER" id="PTHR13789:SF309">
    <property type="entry name" value="PUTATIVE (AFU_ORTHOLOGUE AFUA_6G14510)-RELATED"/>
    <property type="match status" value="1"/>
</dbReference>
<dbReference type="SUPFAM" id="SSF51905">
    <property type="entry name" value="FAD/NAD(P)-binding domain"/>
    <property type="match status" value="1"/>
</dbReference>
<evidence type="ECO:0000256" key="4">
    <source>
        <dbReference type="ARBA" id="ARBA00023002"/>
    </source>
</evidence>
<name>A0A8H6RRQ2_9PEZI</name>
<sequence length="264" mass="30153">MVTYSTSYLRRSRSGRIRVSHHYEGLVGVGGFLPSSKIEGTPSGEMNVVLGPNGFFGYGYSTSDKHDPCKAGEQATWWSTYSLDKCPDDWRHIDKDDVKQELQRRHAGWRNVAIQNIVRDVEIKSLYPTFITPLLPTWESGGCVIVGDAAHALQPFSGQGASMALEDCESLALLLRHHLQEDLEHGHLIATRQYSELRRPRLEGVFGKAQQLAGMKQDMGFFQEMLMYFFVWLFARFRVMESYQQKLNEYDVPEEVAKITMQRP</sequence>
<organism evidence="7 8">
    <name type="scientific">Pseudocercospora fuligena</name>
    <dbReference type="NCBI Taxonomy" id="685502"/>
    <lineage>
        <taxon>Eukaryota</taxon>
        <taxon>Fungi</taxon>
        <taxon>Dikarya</taxon>
        <taxon>Ascomycota</taxon>
        <taxon>Pezizomycotina</taxon>
        <taxon>Dothideomycetes</taxon>
        <taxon>Dothideomycetidae</taxon>
        <taxon>Mycosphaerellales</taxon>
        <taxon>Mycosphaerellaceae</taxon>
        <taxon>Pseudocercospora</taxon>
    </lineage>
</organism>
<evidence type="ECO:0000259" key="6">
    <source>
        <dbReference type="Pfam" id="PF01494"/>
    </source>
</evidence>
<protein>
    <submittedName>
        <fullName evidence="7">FAD-dependent monooxygenase janM</fullName>
    </submittedName>
</protein>
<dbReference type="GO" id="GO:0004497">
    <property type="term" value="F:monooxygenase activity"/>
    <property type="evidence" value="ECO:0007669"/>
    <property type="project" value="UniProtKB-KW"/>
</dbReference>
<dbReference type="GO" id="GO:0071949">
    <property type="term" value="F:FAD binding"/>
    <property type="evidence" value="ECO:0007669"/>
    <property type="project" value="InterPro"/>
</dbReference>
<evidence type="ECO:0000256" key="3">
    <source>
        <dbReference type="ARBA" id="ARBA00022827"/>
    </source>
</evidence>
<accession>A0A8H6RRQ2</accession>
<keyword evidence="8" id="KW-1185">Reference proteome</keyword>
<evidence type="ECO:0000256" key="2">
    <source>
        <dbReference type="ARBA" id="ARBA00022630"/>
    </source>
</evidence>
<dbReference type="AlphaFoldDB" id="A0A8H6RRQ2"/>
<dbReference type="Pfam" id="PF01494">
    <property type="entry name" value="FAD_binding_3"/>
    <property type="match status" value="1"/>
</dbReference>